<comment type="similarity">
    <text evidence="1">Belongs to the SNF7 family.</text>
</comment>
<dbReference type="Proteomes" id="UP000318571">
    <property type="component" value="Chromosome 5"/>
</dbReference>
<sequence>MDSLFKKKPTLKEQTRDNERALRRVDRDVGRDRAQLEREEKKLEMDIKKAAKAGQKDVCTILAKQLIQIRKQKQRTFVASSQIKAAGFQAKAMGANVKIAEAMGETSKTMGNMNKIMDPVKMNKDMQAFAMANERMNMTEETMNDALDDILADSDDEAEQDLVVNQVLDEIGIEISGKMMKAPSVHAGTIGESTTKKKEDQDIEAMLAQLKG</sequence>
<dbReference type="AlphaFoldDB" id="A0A553PI43"/>
<organism evidence="3 4">
    <name type="scientific">Tigriopus californicus</name>
    <name type="common">Marine copepod</name>
    <dbReference type="NCBI Taxonomy" id="6832"/>
    <lineage>
        <taxon>Eukaryota</taxon>
        <taxon>Metazoa</taxon>
        <taxon>Ecdysozoa</taxon>
        <taxon>Arthropoda</taxon>
        <taxon>Crustacea</taxon>
        <taxon>Multicrustacea</taxon>
        <taxon>Hexanauplia</taxon>
        <taxon>Copepoda</taxon>
        <taxon>Harpacticoida</taxon>
        <taxon>Harpacticidae</taxon>
        <taxon>Tigriopus</taxon>
    </lineage>
</organism>
<proteinExistence type="inferred from homology"/>
<protein>
    <recommendedName>
        <fullName evidence="5">Charged multivesicular body protein 2b</fullName>
    </recommendedName>
</protein>
<evidence type="ECO:0000256" key="1">
    <source>
        <dbReference type="ARBA" id="ARBA00006190"/>
    </source>
</evidence>
<name>A0A553PI43_TIGCA</name>
<gene>
    <name evidence="3" type="ORF">TCAL_12479</name>
</gene>
<keyword evidence="4" id="KW-1185">Reference proteome</keyword>
<dbReference type="GO" id="GO:0007034">
    <property type="term" value="P:vacuolar transport"/>
    <property type="evidence" value="ECO:0007669"/>
    <property type="project" value="InterPro"/>
</dbReference>
<reference evidence="3 4" key="1">
    <citation type="journal article" date="2018" name="Nat. Ecol. Evol.">
        <title>Genomic signatures of mitonuclear coevolution across populations of Tigriopus californicus.</title>
        <authorList>
            <person name="Barreto F.S."/>
            <person name="Watson E.T."/>
            <person name="Lima T.G."/>
            <person name="Willett C.S."/>
            <person name="Edmands S."/>
            <person name="Li W."/>
            <person name="Burton R.S."/>
        </authorList>
    </citation>
    <scope>NUCLEOTIDE SEQUENCE [LARGE SCALE GENOMIC DNA]</scope>
    <source>
        <strain evidence="3 4">San Diego</strain>
    </source>
</reference>
<evidence type="ECO:0008006" key="5">
    <source>
        <dbReference type="Google" id="ProtNLM"/>
    </source>
</evidence>
<feature type="compositionally biased region" description="Basic and acidic residues" evidence="2">
    <location>
        <begin position="10"/>
        <end position="36"/>
    </location>
</feature>
<dbReference type="Gene3D" id="6.10.140.1230">
    <property type="match status" value="1"/>
</dbReference>
<dbReference type="InterPro" id="IPR005024">
    <property type="entry name" value="Snf7_fam"/>
</dbReference>
<dbReference type="Pfam" id="PF03357">
    <property type="entry name" value="Snf7"/>
    <property type="match status" value="1"/>
</dbReference>
<dbReference type="OMA" id="MEMSEEM"/>
<comment type="caution">
    <text evidence="3">The sequence shown here is derived from an EMBL/GenBank/DDBJ whole genome shotgun (WGS) entry which is preliminary data.</text>
</comment>
<evidence type="ECO:0000313" key="4">
    <source>
        <dbReference type="Proteomes" id="UP000318571"/>
    </source>
</evidence>
<dbReference type="EMBL" id="VCGU01000004">
    <property type="protein sequence ID" value="TRY77349.1"/>
    <property type="molecule type" value="Genomic_DNA"/>
</dbReference>
<dbReference type="STRING" id="6832.A0A553PI43"/>
<accession>A0A553PI43</accession>
<feature type="region of interest" description="Disordered" evidence="2">
    <location>
        <begin position="1"/>
        <end position="36"/>
    </location>
</feature>
<dbReference type="OrthoDB" id="5594417at2759"/>
<dbReference type="PANTHER" id="PTHR10476">
    <property type="entry name" value="CHARGED MULTIVESICULAR BODY PROTEIN"/>
    <property type="match status" value="1"/>
</dbReference>
<evidence type="ECO:0000313" key="3">
    <source>
        <dbReference type="EMBL" id="TRY77349.1"/>
    </source>
</evidence>
<evidence type="ECO:0000256" key="2">
    <source>
        <dbReference type="SAM" id="MobiDB-lite"/>
    </source>
</evidence>